<keyword evidence="1" id="KW-0472">Membrane</keyword>
<dbReference type="InterPro" id="IPR005031">
    <property type="entry name" value="COQ10_START"/>
</dbReference>
<dbReference type="EMBL" id="CP007514">
    <property type="protein sequence ID" value="AHY47374.1"/>
    <property type="molecule type" value="Genomic_DNA"/>
</dbReference>
<evidence type="ECO:0000259" key="2">
    <source>
        <dbReference type="Pfam" id="PF03364"/>
    </source>
</evidence>
<dbReference type="STRING" id="42256.RradSPS_2091"/>
<dbReference type="RefSeq" id="WP_051589689.1">
    <property type="nucleotide sequence ID" value="NZ_CP007514.1"/>
</dbReference>
<dbReference type="AlphaFoldDB" id="A0A023X5M9"/>
<name>A0A023X5M9_RUBRA</name>
<evidence type="ECO:0000256" key="1">
    <source>
        <dbReference type="SAM" id="Phobius"/>
    </source>
</evidence>
<sequence>MPQRIESSIEINAPVDKVYEYWETLENLPNFMSNVEEVRVTGERDGAPVTHWSVKGPFGKSVQFDARTTRNDRNEAIAWNSIDGEIETSGQVLFKEVTPNRTRLEVQMNYWDVPGGKVGEAASRITSGPKAIVEQDLRNFRDIMEGRASVEEVQQRPSGAKIHTGGVIAFLTSGVGLATIGGGLLLWLLLRGRSGRSSKTFTSSRRGGVRFTIEI</sequence>
<dbReference type="PANTHER" id="PTHR33824">
    <property type="entry name" value="POLYKETIDE CYCLASE/DEHYDRASE AND LIPID TRANSPORT SUPERFAMILY PROTEIN"/>
    <property type="match status" value="1"/>
</dbReference>
<organism evidence="3 5">
    <name type="scientific">Rubrobacter radiotolerans</name>
    <name type="common">Arthrobacter radiotolerans</name>
    <dbReference type="NCBI Taxonomy" id="42256"/>
    <lineage>
        <taxon>Bacteria</taxon>
        <taxon>Bacillati</taxon>
        <taxon>Actinomycetota</taxon>
        <taxon>Rubrobacteria</taxon>
        <taxon>Rubrobacterales</taxon>
        <taxon>Rubrobacteraceae</taxon>
        <taxon>Rubrobacter</taxon>
    </lineage>
</organism>
<feature type="domain" description="Coenzyme Q-binding protein COQ10 START" evidence="2">
    <location>
        <begin position="11"/>
        <end position="110"/>
    </location>
</feature>
<dbReference type="InterPro" id="IPR023393">
    <property type="entry name" value="START-like_dom_sf"/>
</dbReference>
<dbReference type="SUPFAM" id="SSF55961">
    <property type="entry name" value="Bet v1-like"/>
    <property type="match status" value="1"/>
</dbReference>
<dbReference type="eggNOG" id="COG5637">
    <property type="taxonomic scope" value="Bacteria"/>
</dbReference>
<dbReference type="Proteomes" id="UP000025229">
    <property type="component" value="Chromosome"/>
</dbReference>
<evidence type="ECO:0000313" key="4">
    <source>
        <dbReference type="EMBL" id="MDX5894778.1"/>
    </source>
</evidence>
<dbReference type="Gene3D" id="3.30.530.20">
    <property type="match status" value="1"/>
</dbReference>
<keyword evidence="1" id="KW-0812">Transmembrane</keyword>
<accession>A0A023X5M9</accession>
<keyword evidence="5" id="KW-1185">Reference proteome</keyword>
<dbReference type="Pfam" id="PF03364">
    <property type="entry name" value="Polyketide_cyc"/>
    <property type="match status" value="1"/>
</dbReference>
<dbReference type="KEGG" id="rrd:RradSPS_2091"/>
<dbReference type="InterPro" id="IPR047137">
    <property type="entry name" value="ORF3"/>
</dbReference>
<dbReference type="EMBL" id="JAWXXX010000001">
    <property type="protein sequence ID" value="MDX5894778.1"/>
    <property type="molecule type" value="Genomic_DNA"/>
</dbReference>
<dbReference type="PANTHER" id="PTHR33824:SF7">
    <property type="entry name" value="POLYKETIDE CYCLASE_DEHYDRASE AND LIPID TRANSPORT SUPERFAMILY PROTEIN"/>
    <property type="match status" value="1"/>
</dbReference>
<keyword evidence="1" id="KW-1133">Transmembrane helix</keyword>
<proteinExistence type="predicted"/>
<feature type="transmembrane region" description="Helical" evidence="1">
    <location>
        <begin position="167"/>
        <end position="190"/>
    </location>
</feature>
<protein>
    <submittedName>
        <fullName evidence="3">Polyketide cyclase / dehydrase and lipid transport</fullName>
    </submittedName>
    <submittedName>
        <fullName evidence="4">SRPBCC family protein</fullName>
    </submittedName>
</protein>
<evidence type="ECO:0000313" key="3">
    <source>
        <dbReference type="EMBL" id="AHY47374.1"/>
    </source>
</evidence>
<evidence type="ECO:0000313" key="5">
    <source>
        <dbReference type="Proteomes" id="UP000025229"/>
    </source>
</evidence>
<dbReference type="HOGENOM" id="CLU_1282439_0_0_11"/>
<gene>
    <name evidence="3" type="ORF">RradSPS_2091</name>
    <name evidence="4" type="ORF">SIL72_12170</name>
</gene>
<reference evidence="4" key="2">
    <citation type="submission" date="2023-11" db="EMBL/GenBank/DDBJ databases">
        <title>MicrobeMod: A computational toolkit for identifying prokaryotic methylation and restriction-modification with nanopore sequencing.</title>
        <authorList>
            <person name="Crits-Christoph A."/>
            <person name="Kang S.C."/>
            <person name="Lee H."/>
            <person name="Ostrov N."/>
        </authorList>
    </citation>
    <scope>NUCLEOTIDE SEQUENCE</scope>
    <source>
        <strain evidence="4">ATCC 51242</strain>
    </source>
</reference>
<dbReference type="Proteomes" id="UP001281130">
    <property type="component" value="Unassembled WGS sequence"/>
</dbReference>
<dbReference type="CDD" id="cd07817">
    <property type="entry name" value="SRPBCC_8"/>
    <property type="match status" value="1"/>
</dbReference>
<reference evidence="3 5" key="1">
    <citation type="submission" date="2014-03" db="EMBL/GenBank/DDBJ databases">
        <title>Complete genome sequence of the Radio-Resistant Rubrobacter radiotolerans RSPS-4.</title>
        <authorList>
            <person name="Egas C.C."/>
            <person name="Barroso C.C."/>
            <person name="Froufe H.J.C."/>
            <person name="Pacheco J.J."/>
            <person name="Albuquerque L.L."/>
            <person name="da Costa M.M.S."/>
        </authorList>
    </citation>
    <scope>NUCLEOTIDE SEQUENCE [LARGE SCALE GENOMIC DNA]</scope>
    <source>
        <strain evidence="3 5">RSPS-4</strain>
    </source>
</reference>